<feature type="compositionally biased region" description="Basic and acidic residues" evidence="1">
    <location>
        <begin position="340"/>
        <end position="367"/>
    </location>
</feature>
<feature type="region of interest" description="Disordered" evidence="1">
    <location>
        <begin position="165"/>
        <end position="198"/>
    </location>
</feature>
<feature type="compositionally biased region" description="Pro residues" evidence="1">
    <location>
        <begin position="647"/>
        <end position="658"/>
    </location>
</feature>
<feature type="compositionally biased region" description="Polar residues" evidence="1">
    <location>
        <begin position="376"/>
        <end position="387"/>
    </location>
</feature>
<dbReference type="AlphaFoldDB" id="A0ABD3RHQ4"/>
<feature type="compositionally biased region" description="Basic and acidic residues" evidence="1">
    <location>
        <begin position="558"/>
        <end position="581"/>
    </location>
</feature>
<evidence type="ECO:0000313" key="2">
    <source>
        <dbReference type="EMBL" id="KAL3811306.1"/>
    </source>
</evidence>
<sequence>MSMVHPSPIDVSRRDMTAAISLLLTVAAVTLLSGCAAFSPAASTKLSSCFVDPASLHPPVPVDAPPLPPRAGDRTSTNGARFHPTRSGLDAPPPRVGRTILSMGLRSFIKRKFLGGGEDDDDEGGGGEENNGVTLHSIMQSPDSFGLLESPGSGVDDKDREVYGRRASDGEQQGEDVGGKATTTAPVRPPPYEDTQQRIRRMKGGGMTEEEKANFLNNALTGALPKQKPRGPPIRQKIPGVEGGGGDAGVGGVRSKEGADDGSLRTSAKENLWNALTKKDAQKKDKGSKGGVKYKSNSDISVVSLMMDGKTKSEEAKRKYLASVTDPDRFATFSTYQRQQRADDGKGGEGEPVDKIVDGQESARMEDGDGGPESSGAASGTDFTQMKRQIVEDRALLNLDDMPESDSARDAVESILSMISSNNDRKAAPAVQASKSTDNLAARLSQAAEEQEKRDAEARVAADKKKEEDRRRLAEIQMQREEEARRKEVERMEKARRIAEEERRKREDKEFAERAELEARQALQDEYWAKKLERERARKGTGENIEIKKKVGVPASDSEERLERKTQEENRAREDEKEIGDKILRDRERVLDIETISAARVSRTVPKRVKEDVSKSSFVREQQRKKEEIDRLRNLDMQSLKSLNSPIPSPSKGPPKVIPPITYRAPPAVVPTPVPAPVRARAQPIPSESSPPSPAQSLNLFEMTKLKQEPASSKVTSSSRPAVKAESPTRRVVRQRVIRDNDENDDDDDDDENLMRSGAPGLTVADALKNQRKSGGGRRWWQDEFKRGRQGKAVGY</sequence>
<name>A0ABD3RHQ4_9STRA</name>
<evidence type="ECO:0000256" key="1">
    <source>
        <dbReference type="SAM" id="MobiDB-lite"/>
    </source>
</evidence>
<reference evidence="2 3" key="1">
    <citation type="submission" date="2024-10" db="EMBL/GenBank/DDBJ databases">
        <title>Updated reference genomes for cyclostephanoid diatoms.</title>
        <authorList>
            <person name="Roberts W.R."/>
            <person name="Alverson A.J."/>
        </authorList>
    </citation>
    <scope>NUCLEOTIDE SEQUENCE [LARGE SCALE GENOMIC DNA]</scope>
    <source>
        <strain evidence="2 3">AJA228-03</strain>
    </source>
</reference>
<proteinExistence type="predicted"/>
<comment type="caution">
    <text evidence="2">The sequence shown here is derived from an EMBL/GenBank/DDBJ whole genome shotgun (WGS) entry which is preliminary data.</text>
</comment>
<feature type="region of interest" description="Disordered" evidence="1">
    <location>
        <begin position="641"/>
        <end position="660"/>
    </location>
</feature>
<feature type="compositionally biased region" description="Polar residues" evidence="1">
    <location>
        <begin position="710"/>
        <end position="720"/>
    </location>
</feature>
<accession>A0ABD3RHQ4</accession>
<dbReference type="Proteomes" id="UP001530377">
    <property type="component" value="Unassembled WGS sequence"/>
</dbReference>
<evidence type="ECO:0000313" key="3">
    <source>
        <dbReference type="Proteomes" id="UP001530377"/>
    </source>
</evidence>
<feature type="compositionally biased region" description="Gly residues" evidence="1">
    <location>
        <begin position="241"/>
        <end position="252"/>
    </location>
</feature>
<feature type="region of interest" description="Disordered" evidence="1">
    <location>
        <begin position="537"/>
        <end position="581"/>
    </location>
</feature>
<gene>
    <name evidence="2" type="ORF">ACHAXA_007168</name>
</gene>
<feature type="compositionally biased region" description="Basic and acidic residues" evidence="1">
    <location>
        <begin position="621"/>
        <end position="634"/>
    </location>
</feature>
<feature type="compositionally biased region" description="Acidic residues" evidence="1">
    <location>
        <begin position="117"/>
        <end position="126"/>
    </location>
</feature>
<keyword evidence="3" id="KW-1185">Reference proteome</keyword>
<feature type="compositionally biased region" description="Basic and acidic residues" evidence="1">
    <location>
        <begin position="277"/>
        <end position="288"/>
    </location>
</feature>
<feature type="compositionally biased region" description="Basic and acidic residues" evidence="1">
    <location>
        <begin position="537"/>
        <end position="549"/>
    </location>
</feature>
<organism evidence="2 3">
    <name type="scientific">Cyclostephanos tholiformis</name>
    <dbReference type="NCBI Taxonomy" id="382380"/>
    <lineage>
        <taxon>Eukaryota</taxon>
        <taxon>Sar</taxon>
        <taxon>Stramenopiles</taxon>
        <taxon>Ochrophyta</taxon>
        <taxon>Bacillariophyta</taxon>
        <taxon>Coscinodiscophyceae</taxon>
        <taxon>Thalassiosirophycidae</taxon>
        <taxon>Stephanodiscales</taxon>
        <taxon>Stephanodiscaceae</taxon>
        <taxon>Cyclostephanos</taxon>
    </lineage>
</organism>
<feature type="region of interest" description="Disordered" evidence="1">
    <location>
        <begin position="60"/>
        <end position="95"/>
    </location>
</feature>
<feature type="region of interest" description="Disordered" evidence="1">
    <location>
        <begin position="114"/>
        <end position="134"/>
    </location>
</feature>
<feature type="compositionally biased region" description="Low complexity" evidence="1">
    <location>
        <begin position="677"/>
        <end position="688"/>
    </location>
</feature>
<feature type="region of interest" description="Disordered" evidence="1">
    <location>
        <begin position="603"/>
        <end position="636"/>
    </location>
</feature>
<feature type="compositionally biased region" description="Basic and acidic residues" evidence="1">
    <location>
        <begin position="450"/>
        <end position="472"/>
    </location>
</feature>
<feature type="region of interest" description="Disordered" evidence="1">
    <location>
        <begin position="420"/>
        <end position="472"/>
    </location>
</feature>
<protein>
    <submittedName>
        <fullName evidence="2">Uncharacterized protein</fullName>
    </submittedName>
</protein>
<feature type="compositionally biased region" description="Pro residues" evidence="1">
    <location>
        <begin position="60"/>
        <end position="69"/>
    </location>
</feature>
<feature type="region of interest" description="Disordered" evidence="1">
    <location>
        <begin position="667"/>
        <end position="796"/>
    </location>
</feature>
<feature type="compositionally biased region" description="Basic and acidic residues" evidence="1">
    <location>
        <begin position="254"/>
        <end position="263"/>
    </location>
</feature>
<dbReference type="EMBL" id="JALLPB020000269">
    <property type="protein sequence ID" value="KAL3811306.1"/>
    <property type="molecule type" value="Genomic_DNA"/>
</dbReference>
<feature type="region of interest" description="Disordered" evidence="1">
    <location>
        <begin position="222"/>
        <end position="298"/>
    </location>
</feature>
<feature type="compositionally biased region" description="Acidic residues" evidence="1">
    <location>
        <begin position="742"/>
        <end position="752"/>
    </location>
</feature>
<feature type="region of interest" description="Disordered" evidence="1">
    <location>
        <begin position="329"/>
        <end position="389"/>
    </location>
</feature>